<feature type="domain" description="SPK" evidence="1">
    <location>
        <begin position="4"/>
        <end position="61"/>
    </location>
</feature>
<dbReference type="AlphaFoldDB" id="G0PFW6"/>
<dbReference type="HOGENOM" id="CLU_998292_0_0_1"/>
<dbReference type="Pfam" id="PF04435">
    <property type="entry name" value="SPK"/>
    <property type="match status" value="1"/>
</dbReference>
<gene>
    <name evidence="2" type="ORF">CAEBREN_25154</name>
</gene>
<evidence type="ECO:0000259" key="1">
    <source>
        <dbReference type="Pfam" id="PF04435"/>
    </source>
</evidence>
<reference evidence="3" key="1">
    <citation type="submission" date="2011-07" db="EMBL/GenBank/DDBJ databases">
        <authorList>
            <consortium name="Caenorhabditis brenneri Sequencing and Analysis Consortium"/>
            <person name="Wilson R.K."/>
        </authorList>
    </citation>
    <scope>NUCLEOTIDE SEQUENCE [LARGE SCALE GENOMIC DNA]</scope>
    <source>
        <strain evidence="3">PB2801</strain>
    </source>
</reference>
<proteinExistence type="predicted"/>
<evidence type="ECO:0000313" key="3">
    <source>
        <dbReference type="Proteomes" id="UP000008068"/>
    </source>
</evidence>
<dbReference type="InterPro" id="IPR006570">
    <property type="entry name" value="SPK_dom"/>
</dbReference>
<accession>G0PFW6</accession>
<sequence length="279" mass="31437">MSNPESLPGFTTEQKVQLLFVLSLPVNEAFETILKNEGHEVELSDPERLITFFRSRDGTIERRATLQEHQGVYEQAEELNDIDVVYEDIDFSRYFKQGGIVKDEPQEDYYDGMDAEWNHHFAGNMAGPSEEYNQVGMKQESHHQNDVNALQEHDQRNIKEEPGPSDDGSSLIREIKLEPGELVNIAVGHPSPPEFYAPPSPINPVPSVSGSLRILRASVMALRAPGLEKTQNAIEEAIRIHGCNINVSVINFQVIFKTLNFSQSLLPMWSRNSHLLVSS</sequence>
<dbReference type="InParanoid" id="G0PFW6"/>
<protein>
    <recommendedName>
        <fullName evidence="1">SPK domain-containing protein</fullName>
    </recommendedName>
</protein>
<dbReference type="EMBL" id="GL380387">
    <property type="protein sequence ID" value="EGT54614.1"/>
    <property type="molecule type" value="Genomic_DNA"/>
</dbReference>
<dbReference type="Proteomes" id="UP000008068">
    <property type="component" value="Unassembled WGS sequence"/>
</dbReference>
<keyword evidence="3" id="KW-1185">Reference proteome</keyword>
<name>G0PFW6_CAEBE</name>
<evidence type="ECO:0000313" key="2">
    <source>
        <dbReference type="EMBL" id="EGT54614.1"/>
    </source>
</evidence>
<organism evidence="3">
    <name type="scientific">Caenorhabditis brenneri</name>
    <name type="common">Nematode worm</name>
    <dbReference type="NCBI Taxonomy" id="135651"/>
    <lineage>
        <taxon>Eukaryota</taxon>
        <taxon>Metazoa</taxon>
        <taxon>Ecdysozoa</taxon>
        <taxon>Nematoda</taxon>
        <taxon>Chromadorea</taxon>
        <taxon>Rhabditida</taxon>
        <taxon>Rhabditina</taxon>
        <taxon>Rhabditomorpha</taxon>
        <taxon>Rhabditoidea</taxon>
        <taxon>Rhabditidae</taxon>
        <taxon>Peloderinae</taxon>
        <taxon>Caenorhabditis</taxon>
    </lineage>
</organism>